<dbReference type="PANTHER" id="PTHR46268:SF6">
    <property type="entry name" value="UNIVERSAL STRESS PROTEIN UP12"/>
    <property type="match status" value="1"/>
</dbReference>
<comment type="similarity">
    <text evidence="1">Belongs to the universal stress protein A family.</text>
</comment>
<sequence length="326" mass="35927">MRPNVSSRRGLPLLPQGLPRPLRGLRRVVVGVDFSLQAEFALARALRLPLAQGASLGVLHVSPPLDGHTGPDGTVAGERCLRRSVAFACRRLRQRPDVDVREEPHMGDAPRVAAEVTKAQGTELLVVGRPFAKYPALPLPDTSVLMRLAREVDTSVLVVATHPGRVYHRPLVAVSFSRESRRALELTMRLCPASTPIEVLHVVDTREEEEALRREDAPLDQWLRLRQERENAARVELWRFLAPYRETGRELGIRVRTGDPGEGILEEALERDADLLTLGMSSARSRSALMERVLGHSRCDVLVSRHVTPAAALPDGEGPPGPVAHD</sequence>
<dbReference type="Gene3D" id="3.40.50.620">
    <property type="entry name" value="HUPs"/>
    <property type="match status" value="2"/>
</dbReference>
<comment type="caution">
    <text evidence="3">The sequence shown here is derived from an EMBL/GenBank/DDBJ whole genome shotgun (WGS) entry which is preliminary data.</text>
</comment>
<name>A0ABR9PQI6_9BACT</name>
<evidence type="ECO:0000256" key="1">
    <source>
        <dbReference type="ARBA" id="ARBA00008791"/>
    </source>
</evidence>
<organism evidence="3 4">
    <name type="scientific">Corallococcus soli</name>
    <dbReference type="NCBI Taxonomy" id="2710757"/>
    <lineage>
        <taxon>Bacteria</taxon>
        <taxon>Pseudomonadati</taxon>
        <taxon>Myxococcota</taxon>
        <taxon>Myxococcia</taxon>
        <taxon>Myxococcales</taxon>
        <taxon>Cystobacterineae</taxon>
        <taxon>Myxococcaceae</taxon>
        <taxon>Corallococcus</taxon>
    </lineage>
</organism>
<keyword evidence="4" id="KW-1185">Reference proteome</keyword>
<feature type="domain" description="UspA" evidence="2">
    <location>
        <begin position="167"/>
        <end position="305"/>
    </location>
</feature>
<dbReference type="CDD" id="cd00293">
    <property type="entry name" value="USP-like"/>
    <property type="match status" value="2"/>
</dbReference>
<dbReference type="InterPro" id="IPR014729">
    <property type="entry name" value="Rossmann-like_a/b/a_fold"/>
</dbReference>
<proteinExistence type="inferred from homology"/>
<gene>
    <name evidence="3" type="ORF">G4177_18685</name>
</gene>
<evidence type="ECO:0000259" key="2">
    <source>
        <dbReference type="Pfam" id="PF00582"/>
    </source>
</evidence>
<dbReference type="Proteomes" id="UP001516472">
    <property type="component" value="Unassembled WGS sequence"/>
</dbReference>
<evidence type="ECO:0000313" key="4">
    <source>
        <dbReference type="Proteomes" id="UP001516472"/>
    </source>
</evidence>
<dbReference type="EMBL" id="JAAIYO010000005">
    <property type="protein sequence ID" value="MBE4750195.1"/>
    <property type="molecule type" value="Genomic_DNA"/>
</dbReference>
<reference evidence="3 4" key="1">
    <citation type="submission" date="2020-02" db="EMBL/GenBank/DDBJ databases">
        <authorList>
            <person name="Babadi Z.K."/>
            <person name="Risdian C."/>
            <person name="Ebrahimipour G.H."/>
            <person name="Wink J."/>
        </authorList>
    </citation>
    <scope>NUCLEOTIDE SEQUENCE [LARGE SCALE GENOMIC DNA]</scope>
    <source>
        <strain evidence="3 4">ZKHCc1 1396</strain>
    </source>
</reference>
<dbReference type="Pfam" id="PF00582">
    <property type="entry name" value="Usp"/>
    <property type="match status" value="2"/>
</dbReference>
<feature type="domain" description="UspA" evidence="2">
    <location>
        <begin position="26"/>
        <end position="159"/>
    </location>
</feature>
<evidence type="ECO:0000313" key="3">
    <source>
        <dbReference type="EMBL" id="MBE4750195.1"/>
    </source>
</evidence>
<dbReference type="SUPFAM" id="SSF52402">
    <property type="entry name" value="Adenine nucleotide alpha hydrolases-like"/>
    <property type="match status" value="2"/>
</dbReference>
<protein>
    <submittedName>
        <fullName evidence="3">Universal stress protein</fullName>
    </submittedName>
</protein>
<dbReference type="InterPro" id="IPR006016">
    <property type="entry name" value="UspA"/>
</dbReference>
<accession>A0ABR9PQI6</accession>
<dbReference type="PANTHER" id="PTHR46268">
    <property type="entry name" value="STRESS RESPONSE PROTEIN NHAX"/>
    <property type="match status" value="1"/>
</dbReference>